<evidence type="ECO:0000313" key="3">
    <source>
        <dbReference type="Proteomes" id="UP000652761"/>
    </source>
</evidence>
<protein>
    <submittedName>
        <fullName evidence="2">Uncharacterized protein</fullName>
    </submittedName>
</protein>
<feature type="compositionally biased region" description="Acidic residues" evidence="1">
    <location>
        <begin position="1"/>
        <end position="12"/>
    </location>
</feature>
<proteinExistence type="predicted"/>
<name>A0A843XB52_COLES</name>
<feature type="region of interest" description="Disordered" evidence="1">
    <location>
        <begin position="1"/>
        <end position="25"/>
    </location>
</feature>
<evidence type="ECO:0000313" key="2">
    <source>
        <dbReference type="EMBL" id="MQM16624.1"/>
    </source>
</evidence>
<accession>A0A843XB52</accession>
<keyword evidence="3" id="KW-1185">Reference proteome</keyword>
<sequence length="72" mass="8067">MSEGVQEDDIDLDATQVPGQTPCTTNTRALLTKNLGYSTREAFRNRRRTTTLGNTQTTTLTRLLQTTIHDNL</sequence>
<comment type="caution">
    <text evidence="2">The sequence shown here is derived from an EMBL/GenBank/DDBJ whole genome shotgun (WGS) entry which is preliminary data.</text>
</comment>
<reference evidence="2" key="1">
    <citation type="submission" date="2017-07" db="EMBL/GenBank/DDBJ databases">
        <title>Taro Niue Genome Assembly and Annotation.</title>
        <authorList>
            <person name="Atibalentja N."/>
            <person name="Keating K."/>
            <person name="Fields C.J."/>
        </authorList>
    </citation>
    <scope>NUCLEOTIDE SEQUENCE</scope>
    <source>
        <strain evidence="2">Niue_2</strain>
        <tissue evidence="2">Leaf</tissue>
    </source>
</reference>
<dbReference type="AlphaFoldDB" id="A0A843XB52"/>
<dbReference type="EMBL" id="NMUH01007090">
    <property type="protein sequence ID" value="MQM16624.1"/>
    <property type="molecule type" value="Genomic_DNA"/>
</dbReference>
<evidence type="ECO:0000256" key="1">
    <source>
        <dbReference type="SAM" id="MobiDB-lite"/>
    </source>
</evidence>
<organism evidence="2 3">
    <name type="scientific">Colocasia esculenta</name>
    <name type="common">Wild taro</name>
    <name type="synonym">Arum esculentum</name>
    <dbReference type="NCBI Taxonomy" id="4460"/>
    <lineage>
        <taxon>Eukaryota</taxon>
        <taxon>Viridiplantae</taxon>
        <taxon>Streptophyta</taxon>
        <taxon>Embryophyta</taxon>
        <taxon>Tracheophyta</taxon>
        <taxon>Spermatophyta</taxon>
        <taxon>Magnoliopsida</taxon>
        <taxon>Liliopsida</taxon>
        <taxon>Araceae</taxon>
        <taxon>Aroideae</taxon>
        <taxon>Colocasieae</taxon>
        <taxon>Colocasia</taxon>
    </lineage>
</organism>
<dbReference type="Proteomes" id="UP000652761">
    <property type="component" value="Unassembled WGS sequence"/>
</dbReference>
<gene>
    <name evidence="2" type="ORF">Taro_049583</name>
</gene>